<name>A0A0R3Q203_ANGCS</name>
<reference evidence="4" key="1">
    <citation type="submission" date="2017-02" db="UniProtKB">
        <authorList>
            <consortium name="WormBaseParasite"/>
        </authorList>
    </citation>
    <scope>IDENTIFICATION</scope>
</reference>
<dbReference type="GO" id="GO:0005886">
    <property type="term" value="C:plasma membrane"/>
    <property type="evidence" value="ECO:0007669"/>
    <property type="project" value="TreeGrafter"/>
</dbReference>
<dbReference type="WBParaSite" id="ACOC_0001309201-mRNA-1">
    <property type="protein sequence ID" value="ACOC_0001309201-mRNA-1"/>
    <property type="gene ID" value="ACOC_0001309201"/>
</dbReference>
<gene>
    <name evidence="2" type="ORF">ACOC_LOCUS13093</name>
</gene>
<dbReference type="InterPro" id="IPR024079">
    <property type="entry name" value="MetalloPept_cat_dom_sf"/>
</dbReference>
<keyword evidence="3" id="KW-1185">Reference proteome</keyword>
<sequence>MVEKLKRWGIEFAFKLLIQPVDRNEFDFNPADVNAYYWFMSNSIKRNDMQVWCGHATTDALIDAILTDPHVLVKYRVNQVLANQPEFAAAFNCAIGTQMNPTERCAVW</sequence>
<dbReference type="InterPro" id="IPR018497">
    <property type="entry name" value="Peptidase_M13_C"/>
</dbReference>
<dbReference type="STRING" id="334426.A0A0R3Q203"/>
<proteinExistence type="predicted"/>
<dbReference type="PANTHER" id="PTHR11733:SF237">
    <property type="entry name" value="NEPRILYSIN-LIKE 4"/>
    <property type="match status" value="1"/>
</dbReference>
<dbReference type="Gene3D" id="3.40.390.10">
    <property type="entry name" value="Collagenase (Catalytic Domain)"/>
    <property type="match status" value="2"/>
</dbReference>
<organism evidence="4">
    <name type="scientific">Angiostrongylus costaricensis</name>
    <name type="common">Nematode worm</name>
    <dbReference type="NCBI Taxonomy" id="334426"/>
    <lineage>
        <taxon>Eukaryota</taxon>
        <taxon>Metazoa</taxon>
        <taxon>Ecdysozoa</taxon>
        <taxon>Nematoda</taxon>
        <taxon>Chromadorea</taxon>
        <taxon>Rhabditida</taxon>
        <taxon>Rhabditina</taxon>
        <taxon>Rhabditomorpha</taxon>
        <taxon>Strongyloidea</taxon>
        <taxon>Metastrongylidae</taxon>
        <taxon>Angiostrongylus</taxon>
    </lineage>
</organism>
<dbReference type="EMBL" id="UYYA01005479">
    <property type="protein sequence ID" value="VDM64678.1"/>
    <property type="molecule type" value="Genomic_DNA"/>
</dbReference>
<dbReference type="OrthoDB" id="5873741at2759"/>
<accession>A0A0R3Q203</accession>
<evidence type="ECO:0000259" key="1">
    <source>
        <dbReference type="Pfam" id="PF01431"/>
    </source>
</evidence>
<dbReference type="Gene3D" id="1.10.1380.10">
    <property type="entry name" value="Neutral endopeptidase , domain2"/>
    <property type="match status" value="1"/>
</dbReference>
<dbReference type="InterPro" id="IPR042089">
    <property type="entry name" value="Peptidase_M13_dom_2"/>
</dbReference>
<reference evidence="2 3" key="2">
    <citation type="submission" date="2018-11" db="EMBL/GenBank/DDBJ databases">
        <authorList>
            <consortium name="Pathogen Informatics"/>
        </authorList>
    </citation>
    <scope>NUCLEOTIDE SEQUENCE [LARGE SCALE GENOMIC DNA]</scope>
    <source>
        <strain evidence="2 3">Costa Rica</strain>
    </source>
</reference>
<evidence type="ECO:0000313" key="3">
    <source>
        <dbReference type="Proteomes" id="UP000267027"/>
    </source>
</evidence>
<dbReference type="AlphaFoldDB" id="A0A0R3Q203"/>
<evidence type="ECO:0000313" key="2">
    <source>
        <dbReference type="EMBL" id="VDM64678.1"/>
    </source>
</evidence>
<dbReference type="GO" id="GO:0004222">
    <property type="term" value="F:metalloendopeptidase activity"/>
    <property type="evidence" value="ECO:0007669"/>
    <property type="project" value="InterPro"/>
</dbReference>
<dbReference type="PANTHER" id="PTHR11733">
    <property type="entry name" value="ZINC METALLOPROTEASE FAMILY M13 NEPRILYSIN-RELATED"/>
    <property type="match status" value="1"/>
</dbReference>
<dbReference type="PROSITE" id="PS51885">
    <property type="entry name" value="NEPRILYSIN"/>
    <property type="match status" value="1"/>
</dbReference>
<protein>
    <submittedName>
        <fullName evidence="4">Peptidase_M13 domain-containing protein</fullName>
    </submittedName>
</protein>
<feature type="domain" description="Peptidase M13 C-terminal" evidence="1">
    <location>
        <begin position="50"/>
        <end position="107"/>
    </location>
</feature>
<dbReference type="Pfam" id="PF01431">
    <property type="entry name" value="Peptidase_M13"/>
    <property type="match status" value="1"/>
</dbReference>
<dbReference type="GO" id="GO:0016485">
    <property type="term" value="P:protein processing"/>
    <property type="evidence" value="ECO:0007669"/>
    <property type="project" value="TreeGrafter"/>
</dbReference>
<dbReference type="SUPFAM" id="SSF55486">
    <property type="entry name" value="Metalloproteases ('zincins'), catalytic domain"/>
    <property type="match status" value="1"/>
</dbReference>
<dbReference type="Proteomes" id="UP000267027">
    <property type="component" value="Unassembled WGS sequence"/>
</dbReference>
<evidence type="ECO:0000313" key="4">
    <source>
        <dbReference type="WBParaSite" id="ACOC_0001309201-mRNA-1"/>
    </source>
</evidence>
<dbReference type="InterPro" id="IPR000718">
    <property type="entry name" value="Peptidase_M13"/>
</dbReference>